<comment type="cofactor">
    <cofactor evidence="1">
        <name>Zn(2+)</name>
        <dbReference type="ChEBI" id="CHEBI:29105"/>
    </cofactor>
</comment>
<dbReference type="PANTHER" id="PTHR46018">
    <property type="entry name" value="ZINC PHOSPHODIESTERASE ELAC PROTEIN 1"/>
    <property type="match status" value="1"/>
</dbReference>
<dbReference type="Gene3D" id="3.60.15.10">
    <property type="entry name" value="Ribonuclease Z/Hydroxyacylglutathione hydrolase-like"/>
    <property type="match status" value="1"/>
</dbReference>
<accession>A0ABD3LYY9</accession>
<keyword evidence="10" id="KW-0812">Transmembrane</keyword>
<feature type="compositionally biased region" description="Gly residues" evidence="9">
    <location>
        <begin position="424"/>
        <end position="436"/>
    </location>
</feature>
<dbReference type="EMBL" id="JALLBG020000286">
    <property type="protein sequence ID" value="KAL3756916.1"/>
    <property type="molecule type" value="Genomic_DNA"/>
</dbReference>
<evidence type="ECO:0000256" key="7">
    <source>
        <dbReference type="ARBA" id="ARBA00022801"/>
    </source>
</evidence>
<comment type="caution">
    <text evidence="12">The sequence shown here is derived from an EMBL/GenBank/DDBJ whole genome shotgun (WGS) entry which is preliminary data.</text>
</comment>
<keyword evidence="13" id="KW-1185">Reference proteome</keyword>
<feature type="transmembrane region" description="Helical" evidence="10">
    <location>
        <begin position="9"/>
        <end position="30"/>
    </location>
</feature>
<feature type="compositionally biased region" description="Low complexity" evidence="9">
    <location>
        <begin position="94"/>
        <end position="113"/>
    </location>
</feature>
<evidence type="ECO:0000256" key="9">
    <source>
        <dbReference type="SAM" id="MobiDB-lite"/>
    </source>
</evidence>
<protein>
    <recommendedName>
        <fullName evidence="11">Metallo-beta-lactamase domain-containing protein</fullName>
    </recommendedName>
</protein>
<dbReference type="InterPro" id="IPR013471">
    <property type="entry name" value="RNase_Z/BN"/>
</dbReference>
<evidence type="ECO:0000256" key="5">
    <source>
        <dbReference type="ARBA" id="ARBA00022723"/>
    </source>
</evidence>
<dbReference type="GO" id="GO:0008033">
    <property type="term" value="P:tRNA processing"/>
    <property type="evidence" value="ECO:0007669"/>
    <property type="project" value="UniProtKB-KW"/>
</dbReference>
<keyword evidence="6" id="KW-0255">Endonuclease</keyword>
<evidence type="ECO:0000256" key="10">
    <source>
        <dbReference type="SAM" id="Phobius"/>
    </source>
</evidence>
<keyword evidence="4" id="KW-0540">Nuclease</keyword>
<keyword evidence="3" id="KW-0819">tRNA processing</keyword>
<feature type="region of interest" description="Disordered" evidence="9">
    <location>
        <begin position="554"/>
        <end position="588"/>
    </location>
</feature>
<feature type="compositionally biased region" description="Low complexity" evidence="9">
    <location>
        <begin position="253"/>
        <end position="279"/>
    </location>
</feature>
<feature type="region of interest" description="Disordered" evidence="9">
    <location>
        <begin position="137"/>
        <end position="172"/>
    </location>
</feature>
<dbReference type="SUPFAM" id="SSF56281">
    <property type="entry name" value="Metallo-hydrolase/oxidoreductase"/>
    <property type="match status" value="1"/>
</dbReference>
<feature type="compositionally biased region" description="Acidic residues" evidence="9">
    <location>
        <begin position="559"/>
        <end position="570"/>
    </location>
</feature>
<dbReference type="Pfam" id="PF00753">
    <property type="entry name" value="Lactamase_B"/>
    <property type="match status" value="1"/>
</dbReference>
<proteinExistence type="inferred from homology"/>
<feature type="region of interest" description="Disordered" evidence="9">
    <location>
        <begin position="91"/>
        <end position="113"/>
    </location>
</feature>
<evidence type="ECO:0000256" key="6">
    <source>
        <dbReference type="ARBA" id="ARBA00022759"/>
    </source>
</evidence>
<dbReference type="InterPro" id="IPR036866">
    <property type="entry name" value="RibonucZ/Hydroxyglut_hydro"/>
</dbReference>
<sequence>MLKILHHRIICFLPAAITLMMTTNCIILAFHPPCSLPMTNNKQHQQQQMMKTLIPRLLVPLQQVQLPLPLQLQQHRQMHRRRNMLWLASSDADTPTTATTTTTTATTTTTTITQRQDLEQMTIKQLKSYIQEHDLQHSPSLQDDDSNGSGQGDVGSDDGKQSRKRRGGGISISSLKRKEEFVDFIWNHHQMRSRRMTTDGDGDATTSTDATGDDGKNVLLPSSSRMEERRRKNGSTATGNMPPLSSPVLDQQTAAAASPPSSNTSYDSLGMSSSYSTTTTTLTPRDRIILDVLHRYYPTYLKESITDTTIATSDRVDIEQQQQQQPQELLASIDSITTPTGMGENDIRQIYHPMLVNASQSDMDIVFIGTASCTPGITRGVSCTALRLNWRRRLNSAVEDSGGGGGGREMDDRSGTNAASNTSGGNGNGSSGGGGGTWLFDCGESTQLSVQKTTSIKPGKITKIFLTHCHGDHSFGLPGLLCLMGTDRDNDSPPVEIYGPEGLRMWLRVAIRYSVSRVVPPYRVHELMDVPMAPEWMEGHRKNGRFYYQWKRDDGNNGDIEEDEDSDDDDDVRRTSRGKAVGGIKGRRTRKRWRMQGLAGADPVSWISRAPMMNLEASTDFGEIEGGRDIFPQYNHPQSSNGAPIWEVENDDDDDVTVHAAPMSHGVPCVGYIVHERDRPGRLRPENVLPIIKRNHHGLIEAGVRNPMKIMATIKSLPMGGSYTFPDGTVVRQEDVVEPPRRGRKVVICGDTTDCSAMEGQSRTAIVYFCAAATCRKMLVSHILHSIGLTGLAQDADVVVHEATNTFLPGVDKDGNMRLVTKDAKIHGHSTPAMAGEFAKRINAKKLVLNHFSARYKGDQSIDSMTIMTRIERQAIKASGLPEDSVAAAWDFMILPLARE</sequence>
<evidence type="ECO:0000256" key="1">
    <source>
        <dbReference type="ARBA" id="ARBA00001947"/>
    </source>
</evidence>
<evidence type="ECO:0000259" key="11">
    <source>
        <dbReference type="Pfam" id="PF00753"/>
    </source>
</evidence>
<dbReference type="InterPro" id="IPR001279">
    <property type="entry name" value="Metallo-B-lactamas"/>
</dbReference>
<evidence type="ECO:0000313" key="13">
    <source>
        <dbReference type="Proteomes" id="UP001530293"/>
    </source>
</evidence>
<name>A0ABD3LYY9_9STRA</name>
<dbReference type="AlphaFoldDB" id="A0ABD3LYY9"/>
<dbReference type="Proteomes" id="UP001530293">
    <property type="component" value="Unassembled WGS sequence"/>
</dbReference>
<dbReference type="HAMAP" id="MF_01818">
    <property type="entry name" value="RNase_Z_BN"/>
    <property type="match status" value="1"/>
</dbReference>
<keyword evidence="10" id="KW-1133">Transmembrane helix</keyword>
<feature type="region of interest" description="Disordered" evidence="9">
    <location>
        <begin position="397"/>
        <end position="436"/>
    </location>
</feature>
<dbReference type="GO" id="GO:0016787">
    <property type="term" value="F:hydrolase activity"/>
    <property type="evidence" value="ECO:0007669"/>
    <property type="project" value="UniProtKB-KW"/>
</dbReference>
<feature type="region of interest" description="Disordered" evidence="9">
    <location>
        <begin position="193"/>
        <end position="279"/>
    </location>
</feature>
<keyword evidence="5" id="KW-0479">Metal-binding</keyword>
<dbReference type="GO" id="GO:0046872">
    <property type="term" value="F:metal ion binding"/>
    <property type="evidence" value="ECO:0007669"/>
    <property type="project" value="UniProtKB-KW"/>
</dbReference>
<dbReference type="GO" id="GO:0004519">
    <property type="term" value="F:endonuclease activity"/>
    <property type="evidence" value="ECO:0007669"/>
    <property type="project" value="UniProtKB-KW"/>
</dbReference>
<evidence type="ECO:0000256" key="4">
    <source>
        <dbReference type="ARBA" id="ARBA00022722"/>
    </source>
</evidence>
<gene>
    <name evidence="12" type="ORF">ACHAWU_005920</name>
</gene>
<reference evidence="12 13" key="1">
    <citation type="submission" date="2024-10" db="EMBL/GenBank/DDBJ databases">
        <title>Updated reference genomes for cyclostephanoid diatoms.</title>
        <authorList>
            <person name="Roberts W.R."/>
            <person name="Alverson A.J."/>
        </authorList>
    </citation>
    <scope>NUCLEOTIDE SEQUENCE [LARGE SCALE GENOMIC DNA]</scope>
    <source>
        <strain evidence="12 13">AJA232-27</strain>
    </source>
</reference>
<dbReference type="PANTHER" id="PTHR46018:SF2">
    <property type="entry name" value="ZINC PHOSPHODIESTERASE ELAC PROTEIN 1"/>
    <property type="match status" value="1"/>
</dbReference>
<evidence type="ECO:0000313" key="12">
    <source>
        <dbReference type="EMBL" id="KAL3756916.1"/>
    </source>
</evidence>
<evidence type="ECO:0000256" key="8">
    <source>
        <dbReference type="ARBA" id="ARBA00022833"/>
    </source>
</evidence>
<evidence type="ECO:0000256" key="2">
    <source>
        <dbReference type="ARBA" id="ARBA00011738"/>
    </source>
</evidence>
<keyword evidence="10" id="KW-0472">Membrane</keyword>
<keyword evidence="8" id="KW-0862">Zinc</keyword>
<keyword evidence="7" id="KW-0378">Hydrolase</keyword>
<feature type="domain" description="Metallo-beta-lactamase" evidence="11">
    <location>
        <begin position="433"/>
        <end position="480"/>
    </location>
</feature>
<comment type="subunit">
    <text evidence="2">Homodimer.</text>
</comment>
<organism evidence="12 13">
    <name type="scientific">Discostella pseudostelligera</name>
    <dbReference type="NCBI Taxonomy" id="259834"/>
    <lineage>
        <taxon>Eukaryota</taxon>
        <taxon>Sar</taxon>
        <taxon>Stramenopiles</taxon>
        <taxon>Ochrophyta</taxon>
        <taxon>Bacillariophyta</taxon>
        <taxon>Coscinodiscophyceae</taxon>
        <taxon>Thalassiosirophycidae</taxon>
        <taxon>Stephanodiscales</taxon>
        <taxon>Stephanodiscaceae</taxon>
        <taxon>Discostella</taxon>
    </lineage>
</organism>
<evidence type="ECO:0000256" key="3">
    <source>
        <dbReference type="ARBA" id="ARBA00022694"/>
    </source>
</evidence>